<evidence type="ECO:0000256" key="4">
    <source>
        <dbReference type="ARBA" id="ARBA00022490"/>
    </source>
</evidence>
<dbReference type="GO" id="GO:0009791">
    <property type="term" value="P:post-embryonic development"/>
    <property type="evidence" value="ECO:0007669"/>
    <property type="project" value="TreeGrafter"/>
</dbReference>
<keyword evidence="5" id="KW-1185">Reference proteome</keyword>
<evidence type="ECO:0000313" key="6">
    <source>
        <dbReference type="RefSeq" id="XP_015598668.1"/>
    </source>
</evidence>
<comment type="subcellular location">
    <subcellularLocation>
        <location evidence="1">Cytoplasm</location>
    </subcellularLocation>
</comment>
<accession>A0AAJ7C113</accession>
<comment type="similarity">
    <text evidence="2">Belongs to the UPF0456 family.</text>
</comment>
<evidence type="ECO:0000313" key="5">
    <source>
        <dbReference type="Proteomes" id="UP000694920"/>
    </source>
</evidence>
<evidence type="ECO:0000256" key="3">
    <source>
        <dbReference type="ARBA" id="ARBA00020502"/>
    </source>
</evidence>
<keyword evidence="4" id="KW-0963">Cytoplasm</keyword>
<dbReference type="PANTHER" id="PTHR13463:SF3">
    <property type="entry name" value="PROTEIN C10"/>
    <property type="match status" value="1"/>
</dbReference>
<dbReference type="KEGG" id="ccin:107269391"/>
<dbReference type="AlphaFoldDB" id="A0AAJ7C113"/>
<proteinExistence type="inferred from homology"/>
<dbReference type="PANTHER" id="PTHR13463">
    <property type="entry name" value="PROTEIN C10"/>
    <property type="match status" value="1"/>
</dbReference>
<dbReference type="Proteomes" id="UP000694920">
    <property type="component" value="Unplaced"/>
</dbReference>
<reference evidence="6" key="1">
    <citation type="submission" date="2025-08" db="UniProtKB">
        <authorList>
            <consortium name="RefSeq"/>
        </authorList>
    </citation>
    <scope>IDENTIFICATION</scope>
</reference>
<evidence type="ECO:0000256" key="2">
    <source>
        <dbReference type="ARBA" id="ARBA00007083"/>
    </source>
</evidence>
<protein>
    <recommendedName>
        <fullName evidence="3">Protein C10</fullName>
    </recommendedName>
</protein>
<dbReference type="GO" id="GO:0005737">
    <property type="term" value="C:cytoplasm"/>
    <property type="evidence" value="ECO:0007669"/>
    <property type="project" value="UniProtKB-SubCell"/>
</dbReference>
<name>A0AAJ7C113_CEPCN</name>
<sequence length="175" mass="19638">MISLILLLPTLCSYNSYEQTSELKCRFSVDTRIDVGHVNFDNRSVEIKLNQLKYIESSIMATLVNLTSETAKAALTDILAALNSTENVQKLTEAKENSGNEMLKMMQFVFPIVTQIQMDVIKNYGFPEGREGTVQFAQLIRSLERENPEIAQLHSQVRAYFLPPVSITSSAEASL</sequence>
<dbReference type="RefSeq" id="XP_015598668.1">
    <property type="nucleotide sequence ID" value="XM_015743182.2"/>
</dbReference>
<organism evidence="5 6">
    <name type="scientific">Cephus cinctus</name>
    <name type="common">Wheat stem sawfly</name>
    <dbReference type="NCBI Taxonomy" id="211228"/>
    <lineage>
        <taxon>Eukaryota</taxon>
        <taxon>Metazoa</taxon>
        <taxon>Ecdysozoa</taxon>
        <taxon>Arthropoda</taxon>
        <taxon>Hexapoda</taxon>
        <taxon>Insecta</taxon>
        <taxon>Pterygota</taxon>
        <taxon>Neoptera</taxon>
        <taxon>Endopterygota</taxon>
        <taxon>Hymenoptera</taxon>
        <taxon>Cephoidea</taxon>
        <taxon>Cephidae</taxon>
        <taxon>Cephus</taxon>
    </lineage>
</organism>
<dbReference type="InterPro" id="IPR026317">
    <property type="entry name" value="P_C10"/>
</dbReference>
<gene>
    <name evidence="6" type="primary">LOC107269391</name>
</gene>
<dbReference type="GeneID" id="107269391"/>
<dbReference type="Pfam" id="PF14974">
    <property type="entry name" value="P_C10"/>
    <property type="match status" value="1"/>
</dbReference>
<evidence type="ECO:0000256" key="1">
    <source>
        <dbReference type="ARBA" id="ARBA00004496"/>
    </source>
</evidence>